<name>A0ABP6H251_9MICO</name>
<dbReference type="PANTHER" id="PTHR43440:SF1">
    <property type="entry name" value="UREASE"/>
    <property type="match status" value="1"/>
</dbReference>
<comment type="cofactor">
    <cofactor evidence="6 9">
        <name>Ni cation</name>
        <dbReference type="ChEBI" id="CHEBI:25516"/>
    </cofactor>
    <text evidence="6 9">Binds 2 nickel ions per subunit.</text>
</comment>
<dbReference type="CDD" id="cd00375">
    <property type="entry name" value="Urease_alpha"/>
    <property type="match status" value="1"/>
</dbReference>
<dbReference type="PRINTS" id="PR01752">
    <property type="entry name" value="UREASE"/>
</dbReference>
<keyword evidence="6 8" id="KW-0963">Cytoplasm</keyword>
<keyword evidence="2 6" id="KW-0533">Nickel</keyword>
<dbReference type="InterPro" id="IPR050112">
    <property type="entry name" value="Urease_alpha_subunit"/>
</dbReference>
<dbReference type="EC" id="3.5.1.5" evidence="6 7"/>
<feature type="binding site" description="via carbamate group" evidence="6">
    <location>
        <position position="220"/>
    </location>
    <ligand>
        <name>Ni(2+)</name>
        <dbReference type="ChEBI" id="CHEBI:49786"/>
        <label>2</label>
    </ligand>
</feature>
<dbReference type="RefSeq" id="WP_344191652.1">
    <property type="nucleotide sequence ID" value="NZ_BAAARN010000001.1"/>
</dbReference>
<dbReference type="InterPro" id="IPR005848">
    <property type="entry name" value="Urease_asu"/>
</dbReference>
<dbReference type="SUPFAM" id="SSF51338">
    <property type="entry name" value="Composite domain of metallo-dependent hydrolases"/>
    <property type="match status" value="1"/>
</dbReference>
<feature type="binding site" evidence="6">
    <location>
        <position position="275"/>
    </location>
    <ligand>
        <name>Ni(2+)</name>
        <dbReference type="ChEBI" id="CHEBI:49786"/>
        <label>2</label>
    </ligand>
</feature>
<dbReference type="InterPro" id="IPR011612">
    <property type="entry name" value="Urease_alpha_N_dom"/>
</dbReference>
<feature type="active site" description="Proton donor" evidence="6 8">
    <location>
        <position position="323"/>
    </location>
</feature>
<comment type="subcellular location">
    <subcellularLocation>
        <location evidence="6 8">Cytoplasm</location>
    </subcellularLocation>
</comment>
<keyword evidence="3 6" id="KW-0479">Metal-binding</keyword>
<comment type="similarity">
    <text evidence="6 10">Belongs to the metallo-dependent hydrolases superfamily. Urease alpha subunit family.</text>
</comment>
<dbReference type="SUPFAM" id="SSF51556">
    <property type="entry name" value="Metallo-dependent hydrolases"/>
    <property type="match status" value="1"/>
</dbReference>
<evidence type="ECO:0000256" key="7">
    <source>
        <dbReference type="NCBIfam" id="TIGR01792"/>
    </source>
</evidence>
<comment type="pathway">
    <text evidence="1 6">Nitrogen metabolism; urea degradation; CO(2) and NH(3) from urea (urease route): step 1/1.</text>
</comment>
<dbReference type="PANTHER" id="PTHR43440">
    <property type="entry name" value="UREASE"/>
    <property type="match status" value="1"/>
</dbReference>
<evidence type="ECO:0000256" key="3">
    <source>
        <dbReference type="ARBA" id="ARBA00022723"/>
    </source>
</evidence>
<comment type="caution">
    <text evidence="12">The sequence shown here is derived from an EMBL/GenBank/DDBJ whole genome shotgun (WGS) entry which is preliminary data.</text>
</comment>
<dbReference type="NCBIfam" id="NF009686">
    <property type="entry name" value="PRK13207.1"/>
    <property type="match status" value="1"/>
</dbReference>
<dbReference type="EMBL" id="BAAARN010000001">
    <property type="protein sequence ID" value="GAA2734434.1"/>
    <property type="molecule type" value="Genomic_DNA"/>
</dbReference>
<dbReference type="Gene3D" id="3.20.20.140">
    <property type="entry name" value="Metal-dependent hydrolases"/>
    <property type="match status" value="1"/>
</dbReference>
<evidence type="ECO:0000256" key="4">
    <source>
        <dbReference type="ARBA" id="ARBA00022801"/>
    </source>
</evidence>
<dbReference type="InterPro" id="IPR017950">
    <property type="entry name" value="Urease_AS"/>
</dbReference>
<dbReference type="InterPro" id="IPR032466">
    <property type="entry name" value="Metal_Hydrolase"/>
</dbReference>
<dbReference type="PROSITE" id="PS51368">
    <property type="entry name" value="UREASE_3"/>
    <property type="match status" value="1"/>
</dbReference>
<feature type="domain" description="Urease" evidence="11">
    <location>
        <begin position="132"/>
        <end position="569"/>
    </location>
</feature>
<evidence type="ECO:0000256" key="8">
    <source>
        <dbReference type="PROSITE-ProRule" id="PRU00700"/>
    </source>
</evidence>
<comment type="subunit">
    <text evidence="6">Heterotrimer of UreA (gamma), UreB (beta) and UreC (alpha) subunits. Three heterotrimers associate to form the active enzyme.</text>
</comment>
<dbReference type="InterPro" id="IPR006680">
    <property type="entry name" value="Amidohydro-rel"/>
</dbReference>
<comment type="catalytic activity">
    <reaction evidence="5 6 9">
        <text>urea + 2 H2O + H(+) = hydrogencarbonate + 2 NH4(+)</text>
        <dbReference type="Rhea" id="RHEA:20557"/>
        <dbReference type="ChEBI" id="CHEBI:15377"/>
        <dbReference type="ChEBI" id="CHEBI:15378"/>
        <dbReference type="ChEBI" id="CHEBI:16199"/>
        <dbReference type="ChEBI" id="CHEBI:17544"/>
        <dbReference type="ChEBI" id="CHEBI:28938"/>
        <dbReference type="EC" id="3.5.1.5"/>
    </reaction>
</comment>
<organism evidence="12 13">
    <name type="scientific">Pedococcus aerophilus</name>
    <dbReference type="NCBI Taxonomy" id="436356"/>
    <lineage>
        <taxon>Bacteria</taxon>
        <taxon>Bacillati</taxon>
        <taxon>Actinomycetota</taxon>
        <taxon>Actinomycetes</taxon>
        <taxon>Micrococcales</taxon>
        <taxon>Intrasporangiaceae</taxon>
        <taxon>Pedococcus</taxon>
    </lineage>
</organism>
<keyword evidence="4 6" id="KW-0378">Hydrolase</keyword>
<dbReference type="NCBIfam" id="NF009685">
    <property type="entry name" value="PRK13206.1"/>
    <property type="match status" value="1"/>
</dbReference>
<reference evidence="13" key="1">
    <citation type="journal article" date="2019" name="Int. J. Syst. Evol. Microbiol.">
        <title>The Global Catalogue of Microorganisms (GCM) 10K type strain sequencing project: providing services to taxonomists for standard genome sequencing and annotation.</title>
        <authorList>
            <consortium name="The Broad Institute Genomics Platform"/>
            <consortium name="The Broad Institute Genome Sequencing Center for Infectious Disease"/>
            <person name="Wu L."/>
            <person name="Ma J."/>
        </authorList>
    </citation>
    <scope>NUCLEOTIDE SEQUENCE [LARGE SCALE GENOMIC DNA]</scope>
    <source>
        <strain evidence="13">JCM 16378</strain>
    </source>
</reference>
<dbReference type="NCBIfam" id="TIGR01792">
    <property type="entry name" value="urease_alph"/>
    <property type="match status" value="1"/>
</dbReference>
<sequence length="569" mass="59490">MADLDRERYAALYGPTTGDQVRLGDTDLWVEIEDDLTFGGEEAVFGGGKSIRESMAQGLRTNADGALDTVITNAIVLDHWGIVRADVGIRDGRIVALGRSGNPDIADGVHPDLEIGPGTDVISGEGRILTAGGIDLHVHFLSTSQVHEALAAGLTTLGGGGTGPSEGSKATTVTPGPWHLQSVLRGLDHLPVNVLLMGKGNTVSAAGLREQALAGAAAYKVHEDWGSTPAAIDAALRAADELGLQVTLHSDSLNEAGYVDSTLRAIGGRSIHAFHTEGAGGGHAPDIITIASHANVLPGSTNPTLPHTVNTVAEHLDMLMVCHHLNPAVPEDLAFAESRIRATTIAAEDLLHDLGALSMTSSDAQAMGRIGEVVTRTWQVAHVMKARYGALGGSLPADNERARRYVAKYTINPAVAHGIDHEVGSVEAGKLADLVLWDPKFFGWRPDVVIKGGAIVYAALGDPNASIPTPQPVLMRPALVAEGGAGADRSLTFVAPAALDAGLAETLGLRSRLVGVRPTRDVTKADMVNNSATPDIEVDPESFEIRVEGEVVVPSPATELPLAQRYSLF</sequence>
<dbReference type="PROSITE" id="PS00145">
    <property type="entry name" value="UREASE_2"/>
    <property type="match status" value="1"/>
</dbReference>
<evidence type="ECO:0000256" key="6">
    <source>
        <dbReference type="HAMAP-Rule" id="MF_01953"/>
    </source>
</evidence>
<feature type="binding site" evidence="6">
    <location>
        <position position="363"/>
    </location>
    <ligand>
        <name>Ni(2+)</name>
        <dbReference type="ChEBI" id="CHEBI:49786"/>
        <label>1</label>
    </ligand>
</feature>
<evidence type="ECO:0000313" key="12">
    <source>
        <dbReference type="EMBL" id="GAA2734434.1"/>
    </source>
</evidence>
<evidence type="ECO:0000256" key="10">
    <source>
        <dbReference type="RuleBase" id="RU004158"/>
    </source>
</evidence>
<gene>
    <name evidence="6" type="primary">ureC</name>
    <name evidence="12" type="ORF">GCM10009867_14560</name>
</gene>
<dbReference type="Pfam" id="PF00449">
    <property type="entry name" value="Urease_alpha"/>
    <property type="match status" value="1"/>
</dbReference>
<evidence type="ECO:0000256" key="2">
    <source>
        <dbReference type="ARBA" id="ARBA00022596"/>
    </source>
</evidence>
<feature type="binding site" evidence="6 8">
    <location>
        <position position="222"/>
    </location>
    <ligand>
        <name>substrate</name>
    </ligand>
</feature>
<dbReference type="InterPro" id="IPR017951">
    <property type="entry name" value="Urease_asu_c"/>
</dbReference>
<dbReference type="Proteomes" id="UP001501326">
    <property type="component" value="Unassembled WGS sequence"/>
</dbReference>
<proteinExistence type="inferred from homology"/>
<evidence type="ECO:0000313" key="13">
    <source>
        <dbReference type="Proteomes" id="UP001501326"/>
    </source>
</evidence>
<evidence type="ECO:0000256" key="9">
    <source>
        <dbReference type="RuleBase" id="RU000510"/>
    </source>
</evidence>
<protein>
    <recommendedName>
        <fullName evidence="6 7">Urease subunit alpha</fullName>
        <ecNumber evidence="6 7">3.5.1.5</ecNumber>
    </recommendedName>
    <alternativeName>
        <fullName evidence="6">Urea amidohydrolase subunit alpha</fullName>
    </alternativeName>
</protein>
<feature type="binding site" evidence="6">
    <location>
        <position position="137"/>
    </location>
    <ligand>
        <name>Ni(2+)</name>
        <dbReference type="ChEBI" id="CHEBI:49786"/>
        <label>1</label>
    </ligand>
</feature>
<keyword evidence="13" id="KW-1185">Reference proteome</keyword>
<evidence type="ECO:0000256" key="1">
    <source>
        <dbReference type="ARBA" id="ARBA00004897"/>
    </source>
</evidence>
<dbReference type="InterPro" id="IPR011059">
    <property type="entry name" value="Metal-dep_hydrolase_composite"/>
</dbReference>
<comment type="PTM">
    <text evidence="6">Carboxylation allows a single lysine to coordinate two nickel ions.</text>
</comment>
<feature type="binding site" evidence="6">
    <location>
        <position position="249"/>
    </location>
    <ligand>
        <name>Ni(2+)</name>
        <dbReference type="ChEBI" id="CHEBI:49786"/>
        <label>2</label>
    </ligand>
</feature>
<dbReference type="Pfam" id="PF01979">
    <property type="entry name" value="Amidohydro_1"/>
    <property type="match status" value="1"/>
</dbReference>
<feature type="binding site" evidence="6">
    <location>
        <position position="139"/>
    </location>
    <ligand>
        <name>Ni(2+)</name>
        <dbReference type="ChEBI" id="CHEBI:49786"/>
        <label>1</label>
    </ligand>
</feature>
<evidence type="ECO:0000256" key="5">
    <source>
        <dbReference type="ARBA" id="ARBA00047778"/>
    </source>
</evidence>
<dbReference type="Gene3D" id="2.30.40.10">
    <property type="entry name" value="Urease, subunit C, domain 1"/>
    <property type="match status" value="1"/>
</dbReference>
<feature type="modified residue" description="N6-carboxylysine" evidence="6">
    <location>
        <position position="220"/>
    </location>
</feature>
<feature type="binding site" description="via carbamate group" evidence="6">
    <location>
        <position position="220"/>
    </location>
    <ligand>
        <name>Ni(2+)</name>
        <dbReference type="ChEBI" id="CHEBI:49786"/>
        <label>1</label>
    </ligand>
</feature>
<accession>A0ABP6H251</accession>
<evidence type="ECO:0000259" key="11">
    <source>
        <dbReference type="PROSITE" id="PS51368"/>
    </source>
</evidence>
<dbReference type="HAMAP" id="MF_01953">
    <property type="entry name" value="Urease_alpha"/>
    <property type="match status" value="1"/>
</dbReference>